<feature type="domain" description="Sulfatase N-terminal" evidence="5">
    <location>
        <begin position="13"/>
        <end position="290"/>
    </location>
</feature>
<evidence type="ECO:0000256" key="4">
    <source>
        <dbReference type="SAM" id="MobiDB-lite"/>
    </source>
</evidence>
<dbReference type="AlphaFoldDB" id="A0A7G8PIC3"/>
<gene>
    <name evidence="6" type="ORF">HZU40_07320</name>
</gene>
<dbReference type="RefSeq" id="WP_187098029.1">
    <property type="nucleotide sequence ID" value="NZ_CP059894.1"/>
</dbReference>
<evidence type="ECO:0000313" key="6">
    <source>
        <dbReference type="EMBL" id="QNJ94089.1"/>
    </source>
</evidence>
<dbReference type="InterPro" id="IPR017850">
    <property type="entry name" value="Alkaline_phosphatase_core_sf"/>
</dbReference>
<organism evidence="6 7">
    <name type="scientific">Mycolicibacterium fluoranthenivorans</name>
    <dbReference type="NCBI Taxonomy" id="258505"/>
    <lineage>
        <taxon>Bacteria</taxon>
        <taxon>Bacillati</taxon>
        <taxon>Actinomycetota</taxon>
        <taxon>Actinomycetes</taxon>
        <taxon>Mycobacteriales</taxon>
        <taxon>Mycobacteriaceae</taxon>
        <taxon>Mycolicibacterium</taxon>
    </lineage>
</organism>
<evidence type="ECO:0000256" key="3">
    <source>
        <dbReference type="ARBA" id="ARBA00022801"/>
    </source>
</evidence>
<sequence length="476" mass="52297">MTSPRPDGPPRDNVLFVHWHDLGRYLGAYHHADVSSPRLDQLAAEGILFTRAHATAPLCSPSRGSLFTGRYPQSNGLLGLAHHGWEYRADVRTLPALLSESGWHTALFGMQHETSYPARLGFDEFDVSNSYCEYVVERAVAWLKGRASAPGHPEPFLLTTGFFETHRPYPAERYDPADPAGVDVPDYLPDTPDIRQDLADFYGSITVADAAVGELLDTLAETGLDRSTWVVFLTDHGPALPRAKSTLYDAGTGIALIVRPPLEANIAPRVYDDLFSGVDLTPTLLDLLGVPIPTEVQGLSHADNLRAAAGDEVRAEVYTTKTYHDSFDPIRAIRTKEYSYIENYTARPLLDLPWDIADSPPGQAVGPLVAAPRPERELYDLTADPTETRNLLTESATDSDVRAAEEIAGDLALKLDDWRHKTNDVIPSDFAGSRISERYTQTYLSIHGRPVTSRSGIAADRGIDGERSGKTNTHDE</sequence>
<keyword evidence="2" id="KW-0479">Metal-binding</keyword>
<dbReference type="KEGG" id="mflu:HZU40_07320"/>
<dbReference type="CDD" id="cd16027">
    <property type="entry name" value="SGSH"/>
    <property type="match status" value="1"/>
</dbReference>
<name>A0A7G8PIC3_9MYCO</name>
<dbReference type="PANTHER" id="PTHR45953">
    <property type="entry name" value="IDURONATE 2-SULFATASE"/>
    <property type="match status" value="1"/>
</dbReference>
<evidence type="ECO:0000256" key="1">
    <source>
        <dbReference type="ARBA" id="ARBA00008779"/>
    </source>
</evidence>
<dbReference type="GO" id="GO:0005737">
    <property type="term" value="C:cytoplasm"/>
    <property type="evidence" value="ECO:0007669"/>
    <property type="project" value="TreeGrafter"/>
</dbReference>
<feature type="region of interest" description="Disordered" evidence="4">
    <location>
        <begin position="454"/>
        <end position="476"/>
    </location>
</feature>
<accession>A0A7G8PIC3</accession>
<dbReference type="SUPFAM" id="SSF53649">
    <property type="entry name" value="Alkaline phosphatase-like"/>
    <property type="match status" value="1"/>
</dbReference>
<dbReference type="Pfam" id="PF00884">
    <property type="entry name" value="Sulfatase"/>
    <property type="match status" value="1"/>
</dbReference>
<proteinExistence type="inferred from homology"/>
<comment type="similarity">
    <text evidence="1">Belongs to the sulfatase family.</text>
</comment>
<dbReference type="GO" id="GO:0046872">
    <property type="term" value="F:metal ion binding"/>
    <property type="evidence" value="ECO:0007669"/>
    <property type="project" value="UniProtKB-KW"/>
</dbReference>
<dbReference type="GO" id="GO:0008484">
    <property type="term" value="F:sulfuric ester hydrolase activity"/>
    <property type="evidence" value="ECO:0007669"/>
    <property type="project" value="TreeGrafter"/>
</dbReference>
<dbReference type="Proteomes" id="UP000515498">
    <property type="component" value="Chromosome"/>
</dbReference>
<dbReference type="PANTHER" id="PTHR45953:SF1">
    <property type="entry name" value="IDURONATE 2-SULFATASE"/>
    <property type="match status" value="1"/>
</dbReference>
<dbReference type="EMBL" id="CP059894">
    <property type="protein sequence ID" value="QNJ94089.1"/>
    <property type="molecule type" value="Genomic_DNA"/>
</dbReference>
<evidence type="ECO:0000259" key="5">
    <source>
        <dbReference type="Pfam" id="PF00884"/>
    </source>
</evidence>
<feature type="compositionally biased region" description="Basic and acidic residues" evidence="4">
    <location>
        <begin position="461"/>
        <end position="476"/>
    </location>
</feature>
<dbReference type="InterPro" id="IPR024607">
    <property type="entry name" value="Sulfatase_CS"/>
</dbReference>
<evidence type="ECO:0000313" key="7">
    <source>
        <dbReference type="Proteomes" id="UP000515498"/>
    </source>
</evidence>
<keyword evidence="3" id="KW-0378">Hydrolase</keyword>
<protein>
    <submittedName>
        <fullName evidence="6">Sulfatase</fullName>
    </submittedName>
</protein>
<dbReference type="PROSITE" id="PS00523">
    <property type="entry name" value="SULFATASE_1"/>
    <property type="match status" value="1"/>
</dbReference>
<reference evidence="6 7" key="1">
    <citation type="submission" date="2020-07" db="EMBL/GenBank/DDBJ databases">
        <title>Draft genome sequence of four isobutane-metabolizing strains capable of cometabolically degrading diverse ether contaminants.</title>
        <authorList>
            <person name="Chen W."/>
            <person name="Faulkner N."/>
            <person name="Smith C."/>
            <person name="Hyman M."/>
        </authorList>
    </citation>
    <scope>NUCLEOTIDE SEQUENCE [LARGE SCALE GENOMIC DNA]</scope>
    <source>
        <strain evidence="6 7">2A</strain>
    </source>
</reference>
<evidence type="ECO:0000256" key="2">
    <source>
        <dbReference type="ARBA" id="ARBA00022723"/>
    </source>
</evidence>
<dbReference type="InterPro" id="IPR000917">
    <property type="entry name" value="Sulfatase_N"/>
</dbReference>
<dbReference type="Gene3D" id="3.40.720.10">
    <property type="entry name" value="Alkaline Phosphatase, subunit A"/>
    <property type="match status" value="1"/>
</dbReference>